<dbReference type="RefSeq" id="WP_178367900.1">
    <property type="nucleotide sequence ID" value="NZ_JACADJ010000077.1"/>
</dbReference>
<keyword evidence="2" id="KW-1185">Reference proteome</keyword>
<accession>A0A850TCH5</accession>
<organism evidence="1 2">
    <name type="scientific">Desulfobacter latus</name>
    <dbReference type="NCBI Taxonomy" id="2292"/>
    <lineage>
        <taxon>Bacteria</taxon>
        <taxon>Pseudomonadati</taxon>
        <taxon>Thermodesulfobacteriota</taxon>
        <taxon>Desulfobacteria</taxon>
        <taxon>Desulfobacterales</taxon>
        <taxon>Desulfobacteraceae</taxon>
        <taxon>Desulfobacter</taxon>
    </lineage>
</organism>
<name>A0A850TCH5_9BACT</name>
<evidence type="ECO:0000313" key="2">
    <source>
        <dbReference type="Proteomes" id="UP000553343"/>
    </source>
</evidence>
<dbReference type="Proteomes" id="UP000553343">
    <property type="component" value="Unassembled WGS sequence"/>
</dbReference>
<evidence type="ECO:0000313" key="1">
    <source>
        <dbReference type="EMBL" id="NWH06448.1"/>
    </source>
</evidence>
<proteinExistence type="predicted"/>
<comment type="caution">
    <text evidence="1">The sequence shown here is derived from an EMBL/GenBank/DDBJ whole genome shotgun (WGS) entry which is preliminary data.</text>
</comment>
<protein>
    <submittedName>
        <fullName evidence="1">Uncharacterized protein</fullName>
    </submittedName>
</protein>
<dbReference type="EMBL" id="JACADJ010000077">
    <property type="protein sequence ID" value="NWH06448.1"/>
    <property type="molecule type" value="Genomic_DNA"/>
</dbReference>
<reference evidence="1 2" key="1">
    <citation type="submission" date="2020-06" db="EMBL/GenBank/DDBJ databases">
        <title>High-quality draft genome of sulfate reducer Desulfobacter latus type strain AcrS2 isolated from marine sediment.</title>
        <authorList>
            <person name="Hoppe M."/>
            <person name="Larsen C.K."/>
            <person name="Marshall I.P.G."/>
            <person name="Schramm A."/>
            <person name="Marietou A.G."/>
        </authorList>
    </citation>
    <scope>NUCLEOTIDE SEQUENCE [LARGE SCALE GENOMIC DNA]</scope>
    <source>
        <strain evidence="1 2">AcRS2</strain>
    </source>
</reference>
<gene>
    <name evidence="1" type="ORF">HXW94_15905</name>
</gene>
<sequence>MSSTEDLRLRLAWNLAQESRCCPPDSQLFTKNLSEQARLHISLCPLCERRLDERRYSERWLNESSKDALQELTDILYIDGAGKDLPPSPGQLHPVRSEKGGWGPGGRYYNPPVVMVLEEIDNTGLRVAQVSGFDIFAWNHDIPLEGCIDGMVEAWNVYPLQQQDLGACLEKQSCAFLQKVLAEVELVESEKQTPPAMVQFFRHMEMETGLFFGMQASYALAGQSGRTSEMSNESPEQTGKIVAFKPPRQAKILTPRFGDAPPKRMAAATNFIDFVGENGFVCRAVRVEKKDWNGYEITAERTPDREAVYLAILDKPNGCALLVRPTGKKDWTDTIVLKSGQRKRVELHPKASLANTPQLIVWQI</sequence>
<dbReference type="AlphaFoldDB" id="A0A850TCH5"/>